<dbReference type="AlphaFoldDB" id="A0A161I3H2"/>
<feature type="transmembrane region" description="Helical" evidence="1">
    <location>
        <begin position="78"/>
        <end position="97"/>
    </location>
</feature>
<dbReference type="KEGG" id="ido:I598_3110"/>
<reference evidence="2 3" key="1">
    <citation type="submission" date="2016-01" db="EMBL/GenBank/DDBJ databases">
        <title>Complete genome sequence of a soil Actinobacterium, Isoptericola dokdonensis DS-3.</title>
        <authorList>
            <person name="Kwon S.-K."/>
            <person name="Kim J.F."/>
        </authorList>
    </citation>
    <scope>NUCLEOTIDE SEQUENCE [LARGE SCALE GENOMIC DNA]</scope>
    <source>
        <strain evidence="2 3">DS-3</strain>
    </source>
</reference>
<dbReference type="Proteomes" id="UP000076794">
    <property type="component" value="Chromosome"/>
</dbReference>
<evidence type="ECO:0000256" key="1">
    <source>
        <dbReference type="SAM" id="Phobius"/>
    </source>
</evidence>
<feature type="transmembrane region" description="Helical" evidence="1">
    <location>
        <begin position="227"/>
        <end position="253"/>
    </location>
</feature>
<dbReference type="PATRIC" id="fig|1300344.3.peg.3129"/>
<feature type="transmembrane region" description="Helical" evidence="1">
    <location>
        <begin position="132"/>
        <end position="153"/>
    </location>
</feature>
<keyword evidence="1" id="KW-0472">Membrane</keyword>
<organism evidence="2 3">
    <name type="scientific">Isoptericola dokdonensis DS-3</name>
    <dbReference type="NCBI Taxonomy" id="1300344"/>
    <lineage>
        <taxon>Bacteria</taxon>
        <taxon>Bacillati</taxon>
        <taxon>Actinomycetota</taxon>
        <taxon>Actinomycetes</taxon>
        <taxon>Micrococcales</taxon>
        <taxon>Promicromonosporaceae</taxon>
        <taxon>Isoptericola</taxon>
    </lineage>
</organism>
<keyword evidence="3" id="KW-1185">Reference proteome</keyword>
<name>A0A161I3H2_9MICO</name>
<feature type="transmembrane region" description="Helical" evidence="1">
    <location>
        <begin position="273"/>
        <end position="299"/>
    </location>
</feature>
<feature type="transmembrane region" description="Helical" evidence="1">
    <location>
        <begin position="45"/>
        <end position="66"/>
    </location>
</feature>
<gene>
    <name evidence="2" type="ORF">I598_3110</name>
</gene>
<keyword evidence="1" id="KW-1133">Transmembrane helix</keyword>
<feature type="transmembrane region" description="Helical" evidence="1">
    <location>
        <begin position="6"/>
        <end position="29"/>
    </location>
</feature>
<dbReference type="STRING" id="1300344.I598_3110"/>
<evidence type="ECO:0000313" key="3">
    <source>
        <dbReference type="Proteomes" id="UP000076794"/>
    </source>
</evidence>
<accession>A0A161I3H2</accession>
<dbReference type="EMBL" id="CP014209">
    <property type="protein sequence ID" value="ANC32625.1"/>
    <property type="molecule type" value="Genomic_DNA"/>
</dbReference>
<sequence>MALFAVVVLLGLVVVVPALLAGVVLAVAGRHDVTAVRAARRHDTLITLSTVLAALLTAVGVLALPVTWTSSFLPTPTAAGVLMAAGPFAVAAVACLVRVAGELTWPRPQGVVRTATLTRRTTRGLCGRRIDILLATSALLAVVLVVTGVTAAGDGTTVASPERPVPGVGTVSGAAGPYPGWPYGVPMLAGLAVALVCLVVALRVVARRAPLDGLGHEQDDALRRTSATRLLGVVQLCVGGATALVLAVAGQAARNASTTIVTEGDLSQAVTDPVLTGLGTAALVLALVVGVGSVAASAIGATRRTTLTSPAQAAR</sequence>
<evidence type="ECO:0000313" key="2">
    <source>
        <dbReference type="EMBL" id="ANC32625.1"/>
    </source>
</evidence>
<protein>
    <submittedName>
        <fullName evidence="2">Uncharacterized protein</fullName>
    </submittedName>
</protein>
<proteinExistence type="predicted"/>
<keyword evidence="1" id="KW-0812">Transmembrane</keyword>
<dbReference type="RefSeq" id="WP_068203919.1">
    <property type="nucleotide sequence ID" value="NZ_CP014209.1"/>
</dbReference>
<feature type="transmembrane region" description="Helical" evidence="1">
    <location>
        <begin position="187"/>
        <end position="206"/>
    </location>
</feature>